<proteinExistence type="predicted"/>
<dbReference type="Proteomes" id="UP000249723">
    <property type="component" value="Unassembled WGS sequence"/>
</dbReference>
<dbReference type="AlphaFoldDB" id="A0A2X0LCP9"/>
<accession>A0A2X0LCP9</accession>
<evidence type="ECO:0000313" key="2">
    <source>
        <dbReference type="EMBL" id="SCZ93673.1"/>
    </source>
</evidence>
<dbReference type="EMBL" id="FMWP01000048">
    <property type="protein sequence ID" value="SCZ93673.1"/>
    <property type="molecule type" value="Genomic_DNA"/>
</dbReference>
<keyword evidence="1" id="KW-0812">Transmembrane</keyword>
<reference evidence="3" key="1">
    <citation type="submission" date="2016-10" db="EMBL/GenBank/DDBJ databases">
        <authorList>
            <person name="Jeantristanb JTB J.-T."/>
            <person name="Ricardo R."/>
        </authorList>
    </citation>
    <scope>NUCLEOTIDE SEQUENCE [LARGE SCALE GENOMIC DNA]</scope>
</reference>
<sequence>MSPKKDSNNKNNNNKGKTLVTRHPALCFNIFFWIATSIYATVYFVLGSERFLKGSMSFFIGFTATARLFYLSPSYQGKIRPGELDALNRKVLARFPCSVVALVFTPAGVLLWLGHQHYVIDLWFFDPER</sequence>
<feature type="transmembrane region" description="Helical" evidence="1">
    <location>
        <begin position="51"/>
        <end position="70"/>
    </location>
</feature>
<name>A0A2X0LCP9_9BASI</name>
<keyword evidence="3" id="KW-1185">Reference proteome</keyword>
<organism evidence="2 3">
    <name type="scientific">Microbotryum saponariae</name>
    <dbReference type="NCBI Taxonomy" id="289078"/>
    <lineage>
        <taxon>Eukaryota</taxon>
        <taxon>Fungi</taxon>
        <taxon>Dikarya</taxon>
        <taxon>Basidiomycota</taxon>
        <taxon>Pucciniomycotina</taxon>
        <taxon>Microbotryomycetes</taxon>
        <taxon>Microbotryales</taxon>
        <taxon>Microbotryaceae</taxon>
        <taxon>Microbotryum</taxon>
    </lineage>
</organism>
<keyword evidence="1" id="KW-1133">Transmembrane helix</keyword>
<evidence type="ECO:0000256" key="1">
    <source>
        <dbReference type="SAM" id="Phobius"/>
    </source>
</evidence>
<protein>
    <submittedName>
        <fullName evidence="2">BZ3500_MvSof-1268-A1-R1_Chr6-3g08812 protein</fullName>
    </submittedName>
</protein>
<feature type="transmembrane region" description="Helical" evidence="1">
    <location>
        <begin position="91"/>
        <end position="113"/>
    </location>
</feature>
<evidence type="ECO:0000313" key="3">
    <source>
        <dbReference type="Proteomes" id="UP000249723"/>
    </source>
</evidence>
<keyword evidence="1" id="KW-0472">Membrane</keyword>
<gene>
    <name evidence="2" type="ORF">BZ3500_MVSOF-1268-A1-R1_CHR6-3G08812</name>
</gene>
<feature type="transmembrane region" description="Helical" evidence="1">
    <location>
        <begin position="25"/>
        <end position="45"/>
    </location>
</feature>